<feature type="coiled-coil region" evidence="5">
    <location>
        <begin position="23"/>
        <end position="100"/>
    </location>
</feature>
<evidence type="ECO:0000256" key="5">
    <source>
        <dbReference type="SAM" id="Coils"/>
    </source>
</evidence>
<dbReference type="OrthoDB" id="29646at2759"/>
<dbReference type="InterPro" id="IPR027235">
    <property type="entry name" value="PFD2"/>
</dbReference>
<comment type="function">
    <text evidence="4">Binds specifically to cytosolic chaperonin (c-CPN) and transfers target proteins to it. Binds to nascent polypeptide chain and promotes folding in an environment in which there are many competing pathways for nonnative proteins.</text>
</comment>
<comment type="similarity">
    <text evidence="1">Belongs to the prefoldin subunit beta family.</text>
</comment>
<dbReference type="InterPro" id="IPR002777">
    <property type="entry name" value="PFD_beta-like"/>
</dbReference>
<feature type="compositionally biased region" description="Basic and acidic residues" evidence="6">
    <location>
        <begin position="124"/>
        <end position="141"/>
    </location>
</feature>
<evidence type="ECO:0000256" key="2">
    <source>
        <dbReference type="ARBA" id="ARBA00011695"/>
    </source>
</evidence>
<dbReference type="FunFam" id="1.10.287.370:FF:000002">
    <property type="entry name" value="Prefoldin subunit 2"/>
    <property type="match status" value="1"/>
</dbReference>
<evidence type="ECO:0000313" key="8">
    <source>
        <dbReference type="Proteomes" id="UP000678499"/>
    </source>
</evidence>
<evidence type="ECO:0000256" key="3">
    <source>
        <dbReference type="ARBA" id="ARBA00023186"/>
    </source>
</evidence>
<evidence type="ECO:0000256" key="6">
    <source>
        <dbReference type="SAM" id="MobiDB-lite"/>
    </source>
</evidence>
<keyword evidence="8" id="KW-1185">Reference proteome</keyword>
<dbReference type="CDD" id="cd23163">
    <property type="entry name" value="Prefoldin_2"/>
    <property type="match status" value="1"/>
</dbReference>
<reference evidence="7" key="1">
    <citation type="submission" date="2020-11" db="EMBL/GenBank/DDBJ databases">
        <authorList>
            <person name="Tran Van P."/>
        </authorList>
    </citation>
    <scope>NUCLEOTIDE SEQUENCE</scope>
</reference>
<dbReference type="SUPFAM" id="SSF46579">
    <property type="entry name" value="Prefoldin"/>
    <property type="match status" value="1"/>
</dbReference>
<evidence type="ECO:0000313" key="7">
    <source>
        <dbReference type="EMBL" id="CAD7275487.1"/>
    </source>
</evidence>
<feature type="region of interest" description="Disordered" evidence="6">
    <location>
        <begin position="118"/>
        <end position="155"/>
    </location>
</feature>
<evidence type="ECO:0008006" key="9">
    <source>
        <dbReference type="Google" id="ProtNLM"/>
    </source>
</evidence>
<dbReference type="Proteomes" id="UP000678499">
    <property type="component" value="Unassembled WGS sequence"/>
</dbReference>
<evidence type="ECO:0000256" key="4">
    <source>
        <dbReference type="ARBA" id="ARBA00024667"/>
    </source>
</evidence>
<dbReference type="EMBL" id="CAJPEX010000424">
    <property type="protein sequence ID" value="CAG0915639.1"/>
    <property type="molecule type" value="Genomic_DNA"/>
</dbReference>
<comment type="subunit">
    <text evidence="2">Heterohexamer of two PFD-alpha type and four PFD-beta type subunits.</text>
</comment>
<dbReference type="EMBL" id="OA882461">
    <property type="protein sequence ID" value="CAD7275487.1"/>
    <property type="molecule type" value="Genomic_DNA"/>
</dbReference>
<dbReference type="Gene3D" id="1.10.287.370">
    <property type="match status" value="1"/>
</dbReference>
<protein>
    <recommendedName>
        <fullName evidence="9">Prefoldin subunit 2</fullName>
    </recommendedName>
</protein>
<keyword evidence="3" id="KW-0143">Chaperone</keyword>
<name>A0A7R9GAP5_9CRUS</name>
<dbReference type="Pfam" id="PF01920">
    <property type="entry name" value="Prefoldin_2"/>
    <property type="match status" value="1"/>
</dbReference>
<dbReference type="PANTHER" id="PTHR13303">
    <property type="entry name" value="PREFOLDIN SUBUNIT 2"/>
    <property type="match status" value="1"/>
</dbReference>
<dbReference type="GO" id="GO:0051082">
    <property type="term" value="F:unfolded protein binding"/>
    <property type="evidence" value="ECO:0007669"/>
    <property type="project" value="InterPro"/>
</dbReference>
<organism evidence="7">
    <name type="scientific">Notodromas monacha</name>
    <dbReference type="NCBI Taxonomy" id="399045"/>
    <lineage>
        <taxon>Eukaryota</taxon>
        <taxon>Metazoa</taxon>
        <taxon>Ecdysozoa</taxon>
        <taxon>Arthropoda</taxon>
        <taxon>Crustacea</taxon>
        <taxon>Oligostraca</taxon>
        <taxon>Ostracoda</taxon>
        <taxon>Podocopa</taxon>
        <taxon>Podocopida</taxon>
        <taxon>Cypridocopina</taxon>
        <taxon>Cypridoidea</taxon>
        <taxon>Cyprididae</taxon>
        <taxon>Notodromas</taxon>
    </lineage>
</organism>
<accession>A0A7R9GAP5</accession>
<dbReference type="GO" id="GO:0016272">
    <property type="term" value="C:prefoldin complex"/>
    <property type="evidence" value="ECO:0007669"/>
    <property type="project" value="InterPro"/>
</dbReference>
<gene>
    <name evidence="7" type="ORF">NMOB1V02_LOCUS3281</name>
</gene>
<proteinExistence type="inferred from homology"/>
<keyword evidence="5" id="KW-0175">Coiled coil</keyword>
<dbReference type="InterPro" id="IPR009053">
    <property type="entry name" value="Prefoldin"/>
</dbReference>
<dbReference type="AlphaFoldDB" id="A0A7R9GAP5"/>
<evidence type="ECO:0000256" key="1">
    <source>
        <dbReference type="ARBA" id="ARBA00008045"/>
    </source>
</evidence>
<sequence>MAETLKAKPQANKKMTEEIIGGFNALRAEQRRLTQKITELESERAEHNLVINTLKDVDPARRCYRLIGGILVERNVGQVLPALQNNVEQIDKVVEALNKQAVLKGQELVDYKEKHNIRLSGLPQRDDSKNEAEGPTDEKSAPESTGVLVDSAASK</sequence>
<dbReference type="GO" id="GO:0006457">
    <property type="term" value="P:protein folding"/>
    <property type="evidence" value="ECO:0007669"/>
    <property type="project" value="InterPro"/>
</dbReference>